<keyword evidence="4" id="KW-0963">Cytoplasm</keyword>
<keyword evidence="13" id="KW-0446">Lipid-binding</keyword>
<reference evidence="23 24" key="1">
    <citation type="journal article" date="2011" name="Nature">
        <title>A high-resolution map of human evolutionary constraint using 29 mammals.</title>
        <authorList>
            <person name="Lindblad-Toh K."/>
            <person name="Garber M."/>
            <person name="Zuk O."/>
            <person name="Lin M.F."/>
            <person name="Parker B.J."/>
            <person name="Washietl S."/>
            <person name="Kheradpour P."/>
            <person name="Ernst J."/>
            <person name="Jordan G."/>
            <person name="Mauceli E."/>
            <person name="Ward L.D."/>
            <person name="Lowe C.B."/>
            <person name="Holloway A.K."/>
            <person name="Clamp M."/>
            <person name="Gnerre S."/>
            <person name="Alfoldi J."/>
            <person name="Beal K."/>
            <person name="Chang J."/>
            <person name="Clawson H."/>
            <person name="Cuff J."/>
            <person name="Di Palma F."/>
            <person name="Fitzgerald S."/>
            <person name="Flicek P."/>
            <person name="Guttman M."/>
            <person name="Hubisz M.J."/>
            <person name="Jaffe D.B."/>
            <person name="Jungreis I."/>
            <person name="Kent W.J."/>
            <person name="Kostka D."/>
            <person name="Lara M."/>
            <person name="Martins A.L."/>
            <person name="Massingham T."/>
            <person name="Moltke I."/>
            <person name="Raney B.J."/>
            <person name="Rasmussen M.D."/>
            <person name="Robinson J."/>
            <person name="Stark A."/>
            <person name="Vilella A.J."/>
            <person name="Wen J."/>
            <person name="Xie X."/>
            <person name="Zody M.C."/>
            <person name="Baldwin J."/>
            <person name="Bloom T."/>
            <person name="Chin C.W."/>
            <person name="Heiman D."/>
            <person name="Nicol R."/>
            <person name="Nusbaum C."/>
            <person name="Young S."/>
            <person name="Wilkinson J."/>
            <person name="Worley K.C."/>
            <person name="Kovar C.L."/>
            <person name="Muzny D.M."/>
            <person name="Gibbs R.A."/>
            <person name="Cree A."/>
            <person name="Dihn H.H."/>
            <person name="Fowler G."/>
            <person name="Jhangiani S."/>
            <person name="Joshi V."/>
            <person name="Lee S."/>
            <person name="Lewis L.R."/>
            <person name="Nazareth L.V."/>
            <person name="Okwuonu G."/>
            <person name="Santibanez J."/>
            <person name="Warren W.C."/>
            <person name="Mardis E.R."/>
            <person name="Weinstock G.M."/>
            <person name="Wilson R.K."/>
            <person name="Delehaunty K."/>
            <person name="Dooling D."/>
            <person name="Fronik C."/>
            <person name="Fulton L."/>
            <person name="Fulton B."/>
            <person name="Graves T."/>
            <person name="Minx P."/>
            <person name="Sodergren E."/>
            <person name="Birney E."/>
            <person name="Margulies E.H."/>
            <person name="Herrero J."/>
            <person name="Green E.D."/>
            <person name="Haussler D."/>
            <person name="Siepel A."/>
            <person name="Goldman N."/>
            <person name="Pollard K.S."/>
            <person name="Pedersen J.S."/>
            <person name="Lander E.S."/>
            <person name="Kellis M."/>
        </authorList>
    </citation>
    <scope>NUCLEOTIDE SEQUENCE [LARGE SCALE GENOMIC DNA]</scope>
</reference>
<dbReference type="Gene3D" id="3.30.40.10">
    <property type="entry name" value="Zinc/RING finger domain, C3HC4 (zinc finger)"/>
    <property type="match status" value="1"/>
</dbReference>
<evidence type="ECO:0000256" key="10">
    <source>
        <dbReference type="ARBA" id="ARBA00022833"/>
    </source>
</evidence>
<dbReference type="PANTHER" id="PTHR46603">
    <property type="entry name" value="ABSCISSION/NOCUT CHECKPOINT REGULATOR"/>
    <property type="match status" value="1"/>
</dbReference>
<dbReference type="InterPro" id="IPR011011">
    <property type="entry name" value="Znf_FYVE_PHD"/>
</dbReference>
<keyword evidence="11" id="KW-0832">Ubl conjugation</keyword>
<accession>G1Q682</accession>
<feature type="region of interest" description="Disordered" evidence="21">
    <location>
        <begin position="1"/>
        <end position="66"/>
    </location>
</feature>
<evidence type="ECO:0000313" key="23">
    <source>
        <dbReference type="Ensembl" id="ENSMLUP00000019215.1"/>
    </source>
</evidence>
<dbReference type="InterPro" id="IPR017455">
    <property type="entry name" value="Znf_FYVE-rel"/>
</dbReference>
<evidence type="ECO:0000256" key="20">
    <source>
        <dbReference type="PROSITE-ProRule" id="PRU00091"/>
    </source>
</evidence>
<evidence type="ECO:0000256" key="9">
    <source>
        <dbReference type="ARBA" id="ARBA00022771"/>
    </source>
</evidence>
<evidence type="ECO:0000259" key="22">
    <source>
        <dbReference type="PROSITE" id="PS50178"/>
    </source>
</evidence>
<reference evidence="23" key="2">
    <citation type="submission" date="2025-08" db="UniProtKB">
        <authorList>
            <consortium name="Ensembl"/>
        </authorList>
    </citation>
    <scope>IDENTIFICATION</scope>
</reference>
<evidence type="ECO:0000256" key="6">
    <source>
        <dbReference type="ARBA" id="ARBA00022553"/>
    </source>
</evidence>
<dbReference type="GO" id="GO:0090543">
    <property type="term" value="C:Flemming body"/>
    <property type="evidence" value="ECO:0007669"/>
    <property type="project" value="UniProtKB-SubCell"/>
</dbReference>
<dbReference type="GO" id="GO:0009838">
    <property type="term" value="P:abscission"/>
    <property type="evidence" value="ECO:0007669"/>
    <property type="project" value="TreeGrafter"/>
</dbReference>
<dbReference type="InterPro" id="IPR000306">
    <property type="entry name" value="Znf_FYVE"/>
</dbReference>
<keyword evidence="12" id="KW-0175">Coiled coil</keyword>
<evidence type="ECO:0000256" key="19">
    <source>
        <dbReference type="ARBA" id="ARBA00083264"/>
    </source>
</evidence>
<feature type="compositionally biased region" description="Basic and acidic residues" evidence="21">
    <location>
        <begin position="48"/>
        <end position="66"/>
    </location>
</feature>
<comment type="subcellular location">
    <subcellularLocation>
        <location evidence="3">Cleavage furrow</location>
    </subcellularLocation>
    <subcellularLocation>
        <location evidence="1">Cytoplasm</location>
        <location evidence="1">Cytoskeleton</location>
        <location evidence="1">Microtubule organizing center</location>
        <location evidence="1">Centrosome</location>
    </subcellularLocation>
    <subcellularLocation>
        <location evidence="2">Midbody</location>
        <location evidence="2">Midbody ring</location>
    </subcellularLocation>
</comment>
<keyword evidence="7" id="KW-0132">Cell division</keyword>
<evidence type="ECO:0000256" key="3">
    <source>
        <dbReference type="ARBA" id="ARBA00004626"/>
    </source>
</evidence>
<name>G1Q682_MYOLU</name>
<dbReference type="Proteomes" id="UP000001074">
    <property type="component" value="Unassembled WGS sequence"/>
</dbReference>
<dbReference type="SMART" id="SM00064">
    <property type="entry name" value="FYVE"/>
    <property type="match status" value="1"/>
</dbReference>
<evidence type="ECO:0000256" key="11">
    <source>
        <dbReference type="ARBA" id="ARBA00022843"/>
    </source>
</evidence>
<organism evidence="23 24">
    <name type="scientific">Myotis lucifugus</name>
    <name type="common">Little brown bat</name>
    <dbReference type="NCBI Taxonomy" id="59463"/>
    <lineage>
        <taxon>Eukaryota</taxon>
        <taxon>Metazoa</taxon>
        <taxon>Chordata</taxon>
        <taxon>Craniata</taxon>
        <taxon>Vertebrata</taxon>
        <taxon>Euteleostomi</taxon>
        <taxon>Mammalia</taxon>
        <taxon>Eutheria</taxon>
        <taxon>Laurasiatheria</taxon>
        <taxon>Chiroptera</taxon>
        <taxon>Yangochiroptera</taxon>
        <taxon>Vespertilionidae</taxon>
        <taxon>Myotis</taxon>
    </lineage>
</organism>
<feature type="region of interest" description="Disordered" evidence="21">
    <location>
        <begin position="150"/>
        <end position="169"/>
    </location>
</feature>
<feature type="region of interest" description="Disordered" evidence="21">
    <location>
        <begin position="227"/>
        <end position="247"/>
    </location>
</feature>
<dbReference type="Pfam" id="PF22586">
    <property type="entry name" value="ANCHR-like_BBOX"/>
    <property type="match status" value="1"/>
</dbReference>
<evidence type="ECO:0000256" key="18">
    <source>
        <dbReference type="ARBA" id="ARBA00070033"/>
    </source>
</evidence>
<dbReference type="GO" id="GO:0032154">
    <property type="term" value="C:cleavage furrow"/>
    <property type="evidence" value="ECO:0007669"/>
    <property type="project" value="UniProtKB-SubCell"/>
</dbReference>
<dbReference type="HOGENOM" id="CLU_043234_2_0_1"/>
<feature type="compositionally biased region" description="Polar residues" evidence="21">
    <location>
        <begin position="157"/>
        <end position="169"/>
    </location>
</feature>
<evidence type="ECO:0000256" key="4">
    <source>
        <dbReference type="ARBA" id="ARBA00022490"/>
    </source>
</evidence>
<dbReference type="InParanoid" id="G1Q682"/>
<dbReference type="GO" id="GO:0032466">
    <property type="term" value="P:negative regulation of cytokinesis"/>
    <property type="evidence" value="ECO:0007669"/>
    <property type="project" value="Ensembl"/>
</dbReference>
<evidence type="ECO:0000256" key="21">
    <source>
        <dbReference type="SAM" id="MobiDB-lite"/>
    </source>
</evidence>
<evidence type="ECO:0000256" key="14">
    <source>
        <dbReference type="ARBA" id="ARBA00023212"/>
    </source>
</evidence>
<dbReference type="Pfam" id="PF01363">
    <property type="entry name" value="FYVE"/>
    <property type="match status" value="1"/>
</dbReference>
<dbReference type="GO" id="GO:0044878">
    <property type="term" value="P:mitotic cytokinesis checkpoint signaling"/>
    <property type="evidence" value="ECO:0007669"/>
    <property type="project" value="Ensembl"/>
</dbReference>
<dbReference type="EMBL" id="AAPE02025705">
    <property type="status" value="NOT_ANNOTATED_CDS"/>
    <property type="molecule type" value="Genomic_DNA"/>
</dbReference>
<keyword evidence="24" id="KW-1185">Reference proteome</keyword>
<dbReference type="SUPFAM" id="SSF57845">
    <property type="entry name" value="B-box zinc-binding domain"/>
    <property type="match status" value="1"/>
</dbReference>
<gene>
    <name evidence="23" type="primary">ZFYVE19</name>
</gene>
<evidence type="ECO:0000256" key="7">
    <source>
        <dbReference type="ARBA" id="ARBA00022618"/>
    </source>
</evidence>
<comment type="subunit">
    <text evidence="17">Interacts (via MIM1-B) with VPS4A; interaction takes place at the midbody ring following cytokinesis checkpoint activation.</text>
</comment>
<evidence type="ECO:0000256" key="16">
    <source>
        <dbReference type="ARBA" id="ARBA00055913"/>
    </source>
</evidence>
<evidence type="ECO:0000313" key="24">
    <source>
        <dbReference type="Proteomes" id="UP000001074"/>
    </source>
</evidence>
<dbReference type="CDD" id="cd15749">
    <property type="entry name" value="FYVE_ZFY19"/>
    <property type="match status" value="1"/>
</dbReference>
<evidence type="ECO:0000256" key="15">
    <source>
        <dbReference type="ARBA" id="ARBA00023306"/>
    </source>
</evidence>
<evidence type="ECO:0000256" key="12">
    <source>
        <dbReference type="ARBA" id="ARBA00023054"/>
    </source>
</evidence>
<feature type="domain" description="FYVE-type" evidence="22">
    <location>
        <begin position="69"/>
        <end position="128"/>
    </location>
</feature>
<dbReference type="GO" id="GO:0061952">
    <property type="term" value="P:midbody abscission"/>
    <property type="evidence" value="ECO:0007669"/>
    <property type="project" value="Ensembl"/>
</dbReference>
<feature type="region of interest" description="Disordered" evidence="21">
    <location>
        <begin position="389"/>
        <end position="411"/>
    </location>
</feature>
<evidence type="ECO:0000256" key="8">
    <source>
        <dbReference type="ARBA" id="ARBA00022723"/>
    </source>
</evidence>
<dbReference type="AlphaFoldDB" id="G1Q682"/>
<keyword evidence="10" id="KW-0862">Zinc</keyword>
<keyword evidence="15" id="KW-0131">Cell cycle</keyword>
<evidence type="ECO:0000256" key="2">
    <source>
        <dbReference type="ARBA" id="ARBA00004476"/>
    </source>
</evidence>
<evidence type="ECO:0000256" key="13">
    <source>
        <dbReference type="ARBA" id="ARBA00023121"/>
    </source>
</evidence>
<dbReference type="FunCoup" id="G1Q682">
    <property type="interactions" value="1745"/>
</dbReference>
<evidence type="ECO:0000256" key="17">
    <source>
        <dbReference type="ARBA" id="ARBA00064127"/>
    </source>
</evidence>
<dbReference type="PANTHER" id="PTHR46603:SF1">
    <property type="entry name" value="ABSCISSION_NOCUT CHECKPOINT REGULATOR"/>
    <property type="match status" value="1"/>
</dbReference>
<sequence length="471" mass="51624">MNYNSQQPSRPPLLLSNQDGRSRFPCGRPWQARASGCEGQRSTGPVPRGRDRNSVGRAPPRREPGWRAGRMESRCYGCAVKFTLFKKEIGCKNCGRAFCSSCLSFSAAVPRAGNTQQKVCKQCHEALTRGSSPASASKWSPPQNYKKRVAALEAKQKSSTPQSHGLTPQDQAIAERLARLRQENKPKSVPSQAEIEARLAALRGETQSSIASTQEMEARLAALQGRVPPSQTPQPAHQPPDTRTQAQQAQDLLTQLTAEVAIDESWDGGSPAAAIQNDLNQGWPGGLSANSKGQATRSLDGEKSRLLAEAAVELREENTRQERILDLAKRLAVLRGRDPDRVQVTLQDYRLPDSDDDEDEETAIQRVLQQLTEEAALDEASGFNIPAEPTLQPPAKSCRAEPQAQALAPRPEAEEEQLPWCCICNEDATLRCAGCDGDLYCVRCFREGHDAFELKEHQTSAYHPPHAGQGH</sequence>
<dbReference type="GO" id="GO:0032266">
    <property type="term" value="F:phosphatidylinositol-3-phosphate binding"/>
    <property type="evidence" value="ECO:0007669"/>
    <property type="project" value="Ensembl"/>
</dbReference>
<protein>
    <recommendedName>
        <fullName evidence="18">Abscission/NoCut checkpoint regulator</fullName>
    </recommendedName>
    <alternativeName>
        <fullName evidence="19">Zinc finger FYVE domain-containing protein 19</fullName>
    </alternativeName>
</protein>
<keyword evidence="5" id="KW-1017">Isopeptide bond</keyword>
<dbReference type="STRING" id="59463.ENSMLUP00000019215"/>
<dbReference type="InterPro" id="IPR044553">
    <property type="entry name" value="Bbox1_ANCHR"/>
</dbReference>
<keyword evidence="6" id="KW-0597">Phosphoprotein</keyword>
<keyword evidence="9 20" id="KW-0863">Zinc-finger</keyword>
<dbReference type="FunFam" id="3.30.40.10:FF:000333">
    <property type="entry name" value="Zinc finger FYVE-type containing 19"/>
    <property type="match status" value="1"/>
</dbReference>
<proteinExistence type="predicted"/>
<dbReference type="OMA" id="CYRECHD"/>
<dbReference type="CDD" id="cd19817">
    <property type="entry name" value="Bbox1_ANCHR-like"/>
    <property type="match status" value="1"/>
</dbReference>
<dbReference type="SUPFAM" id="SSF57903">
    <property type="entry name" value="FYVE/PHD zinc finger"/>
    <property type="match status" value="1"/>
</dbReference>
<comment type="function">
    <text evidence="16">Key regulator of abscission step in cytokinesis: part of the cytokinesis checkpoint, a process required to delay abscission to prevent both premature resolution of intercellular chromosome bridges and accumulation of DNA damage. Together with CHMP4C, required to retain abscission-competent VPS4 (VPS4A and/or VPS4B) at the midbody ring until abscission checkpoint signaling is terminated at late cytokinesis. Deactivation of AURKB results in dephosphorylation of CHMP4C followed by its dissociation from ZFYVE19/ANCHR and VPS4 and subsequent abscission.</text>
</comment>
<keyword evidence="14" id="KW-0206">Cytoskeleton</keyword>
<dbReference type="PROSITE" id="PS50178">
    <property type="entry name" value="ZF_FYVE"/>
    <property type="match status" value="1"/>
</dbReference>
<dbReference type="Ensembl" id="ENSMLUT00000027678.1">
    <property type="protein sequence ID" value="ENSMLUP00000019215.1"/>
    <property type="gene ID" value="ENSMLUG00000027153.1"/>
</dbReference>
<evidence type="ECO:0000256" key="5">
    <source>
        <dbReference type="ARBA" id="ARBA00022499"/>
    </source>
</evidence>
<reference evidence="23" key="3">
    <citation type="submission" date="2025-09" db="UniProtKB">
        <authorList>
            <consortium name="Ensembl"/>
        </authorList>
    </citation>
    <scope>IDENTIFICATION</scope>
</reference>
<evidence type="ECO:0000256" key="1">
    <source>
        <dbReference type="ARBA" id="ARBA00004300"/>
    </source>
</evidence>
<dbReference type="InterPro" id="IPR013083">
    <property type="entry name" value="Znf_RING/FYVE/PHD"/>
</dbReference>
<dbReference type="GO" id="GO:0005813">
    <property type="term" value="C:centrosome"/>
    <property type="evidence" value="ECO:0007669"/>
    <property type="project" value="UniProtKB-SubCell"/>
</dbReference>
<dbReference type="GO" id="GO:0008270">
    <property type="term" value="F:zinc ion binding"/>
    <property type="evidence" value="ECO:0007669"/>
    <property type="project" value="UniProtKB-KW"/>
</dbReference>
<keyword evidence="8" id="KW-0479">Metal-binding</keyword>
<dbReference type="eggNOG" id="KOG1818">
    <property type="taxonomic scope" value="Eukaryota"/>
</dbReference>
<dbReference type="GeneTree" id="ENSGT00390000016108"/>